<dbReference type="EC" id="2.1.1.33" evidence="7"/>
<evidence type="ECO:0000256" key="7">
    <source>
        <dbReference type="HAMAP-Rule" id="MF_01057"/>
    </source>
</evidence>
<proteinExistence type="inferred from homology"/>
<dbReference type="NCBIfam" id="TIGR00091">
    <property type="entry name" value="tRNA (guanosine(46)-N7)-methyltransferase TrmB"/>
    <property type="match status" value="1"/>
</dbReference>
<dbReference type="Proteomes" id="UP001163387">
    <property type="component" value="Chromosome"/>
</dbReference>
<dbReference type="InterPro" id="IPR003358">
    <property type="entry name" value="tRNA_(Gua-N-7)_MeTrfase_Trmb"/>
</dbReference>
<comment type="similarity">
    <text evidence="7">Belongs to the class I-like SAM-binding methyltransferase superfamily. TrmB family.</text>
</comment>
<dbReference type="PANTHER" id="PTHR23417:SF14">
    <property type="entry name" value="PENTACOTRIPEPTIDE-REPEAT REGION OF PRORP DOMAIN-CONTAINING PROTEIN"/>
    <property type="match status" value="1"/>
</dbReference>
<dbReference type="HAMAP" id="MF_01057">
    <property type="entry name" value="tRNA_methyltr_TrmB"/>
    <property type="match status" value="1"/>
</dbReference>
<comment type="caution">
    <text evidence="7">Lacks conserved residue(s) required for the propagation of feature annotation.</text>
</comment>
<keyword evidence="6 7" id="KW-0819">tRNA processing</keyword>
<dbReference type="RefSeq" id="WP_281748515.1">
    <property type="nucleotide sequence ID" value="NZ_AP026933.1"/>
</dbReference>
<evidence type="ECO:0000256" key="5">
    <source>
        <dbReference type="ARBA" id="ARBA00022691"/>
    </source>
</evidence>
<keyword evidence="3 7" id="KW-0489">Methyltransferase</keyword>
<feature type="binding site" evidence="7">
    <location>
        <position position="97"/>
    </location>
    <ligand>
        <name>S-adenosyl-L-methionine</name>
        <dbReference type="ChEBI" id="CHEBI:59789"/>
    </ligand>
</feature>
<dbReference type="Gene3D" id="3.40.50.150">
    <property type="entry name" value="Vaccinia Virus protein VP39"/>
    <property type="match status" value="1"/>
</dbReference>
<dbReference type="EMBL" id="AP026933">
    <property type="protein sequence ID" value="BDT04886.1"/>
    <property type="molecule type" value="Genomic_DNA"/>
</dbReference>
<feature type="binding site" evidence="7">
    <location>
        <begin position="197"/>
        <end position="200"/>
    </location>
    <ligand>
        <name>substrate</name>
    </ligand>
</feature>
<evidence type="ECO:0000313" key="9">
    <source>
        <dbReference type="Proteomes" id="UP001163387"/>
    </source>
</evidence>
<dbReference type="SUPFAM" id="SSF53335">
    <property type="entry name" value="S-adenosyl-L-methionine-dependent methyltransferases"/>
    <property type="match status" value="1"/>
</dbReference>
<comment type="function">
    <text evidence="2 7">Catalyzes the formation of N(7)-methylguanine at position 46 (m7G46) in tRNA.</text>
</comment>
<comment type="pathway">
    <text evidence="7">tRNA modification; N(7)-methylguanine-tRNA biosynthesis.</text>
</comment>
<evidence type="ECO:0000313" key="8">
    <source>
        <dbReference type="EMBL" id="BDT04886.1"/>
    </source>
</evidence>
<feature type="binding site" evidence="7">
    <location>
        <position position="155"/>
    </location>
    <ligand>
        <name>substrate</name>
    </ligand>
</feature>
<dbReference type="InterPro" id="IPR029063">
    <property type="entry name" value="SAM-dependent_MTases_sf"/>
</dbReference>
<keyword evidence="9" id="KW-1185">Reference proteome</keyword>
<dbReference type="InterPro" id="IPR055361">
    <property type="entry name" value="tRNA_methyltr_TrmB_bact"/>
</dbReference>
<evidence type="ECO:0000256" key="2">
    <source>
        <dbReference type="ARBA" id="ARBA00003015"/>
    </source>
</evidence>
<comment type="catalytic activity">
    <reaction evidence="1 7">
        <text>guanosine(46) in tRNA + S-adenosyl-L-methionine = N(7)-methylguanosine(46) in tRNA + S-adenosyl-L-homocysteine</text>
        <dbReference type="Rhea" id="RHEA:42708"/>
        <dbReference type="Rhea" id="RHEA-COMP:10188"/>
        <dbReference type="Rhea" id="RHEA-COMP:10189"/>
        <dbReference type="ChEBI" id="CHEBI:57856"/>
        <dbReference type="ChEBI" id="CHEBI:59789"/>
        <dbReference type="ChEBI" id="CHEBI:74269"/>
        <dbReference type="ChEBI" id="CHEBI:74480"/>
        <dbReference type="EC" id="2.1.1.33"/>
    </reaction>
</comment>
<evidence type="ECO:0000256" key="6">
    <source>
        <dbReference type="ARBA" id="ARBA00022694"/>
    </source>
</evidence>
<sequence length="222" mass="26697">MRVKNKPWAKEFILIHNNLCINDPYNYKGKWNKKIFQNKNPINIEIGSGKGNFIINLAKQNSNQNYIAIEKNISIVTILLKKLIENKLCNLKIIIEDAINLKDFFGNNEINKIYLNFSDPWPKKRHFKRRLTYQKFLEIYKKILIKNGQLHFKTDNNNLFNYSLLEFQKNKWNLLEYTINLHQDNNIIKNDEAFIKTEYEEKFIKQNKNINYLLIQKNKIEV</sequence>
<dbReference type="Pfam" id="PF02390">
    <property type="entry name" value="Methyltransf_4"/>
    <property type="match status" value="1"/>
</dbReference>
<feature type="binding site" evidence="7">
    <location>
        <position position="70"/>
    </location>
    <ligand>
        <name>S-adenosyl-L-methionine</name>
        <dbReference type="ChEBI" id="CHEBI:59789"/>
    </ligand>
</feature>
<evidence type="ECO:0000256" key="4">
    <source>
        <dbReference type="ARBA" id="ARBA00022679"/>
    </source>
</evidence>
<feature type="binding site" evidence="7">
    <location>
        <position position="123"/>
    </location>
    <ligand>
        <name>substrate</name>
    </ligand>
</feature>
<reference evidence="8 9" key="1">
    <citation type="journal article" date="2022" name="Front. Microbiol.">
        <title>Male-killing mechanisms vary between Spiroplasma species.</title>
        <authorList>
            <person name="Arai H."/>
            <person name="Inoue M."/>
            <person name="Kageyama D."/>
        </authorList>
    </citation>
    <scope>NUCLEOTIDE SEQUENCE [LARGE SCALE GENOMIC DNA]</scope>
    <source>
        <strain evidence="9">sHm</strain>
    </source>
</reference>
<evidence type="ECO:0000256" key="3">
    <source>
        <dbReference type="ARBA" id="ARBA00022603"/>
    </source>
</evidence>
<dbReference type="PROSITE" id="PS51625">
    <property type="entry name" value="SAM_MT_TRMB"/>
    <property type="match status" value="1"/>
</dbReference>
<evidence type="ECO:0000256" key="1">
    <source>
        <dbReference type="ARBA" id="ARBA00000142"/>
    </source>
</evidence>
<feature type="binding site" evidence="7">
    <location>
        <position position="119"/>
    </location>
    <ligand>
        <name>S-adenosyl-L-methionine</name>
        <dbReference type="ChEBI" id="CHEBI:59789"/>
    </ligand>
</feature>
<gene>
    <name evidence="7 8" type="primary">trmB</name>
    <name evidence="8" type="ORF">SHM_25320</name>
</gene>
<keyword evidence="4 7" id="KW-0808">Transferase</keyword>
<protein>
    <recommendedName>
        <fullName evidence="7">tRNA (guanine-N(7)-)-methyltransferase</fullName>
        <ecNumber evidence="7">2.1.1.33</ecNumber>
    </recommendedName>
    <alternativeName>
        <fullName evidence="7">tRNA (guanine(46)-N(7))-methyltransferase</fullName>
    </alternativeName>
    <alternativeName>
        <fullName evidence="7">tRNA(m7G46)-methyltransferase</fullName>
    </alternativeName>
</protein>
<feature type="binding site" evidence="7">
    <location>
        <position position="45"/>
    </location>
    <ligand>
        <name>S-adenosyl-L-methionine</name>
        <dbReference type="ChEBI" id="CHEBI:59789"/>
    </ligand>
</feature>
<accession>A0ABN6T461</accession>
<name>A0ABN6T461_9MOLU</name>
<dbReference type="PANTHER" id="PTHR23417">
    <property type="entry name" value="3-DEOXY-D-MANNO-OCTULOSONIC-ACID TRANSFERASE/TRNA GUANINE-N 7 - -METHYLTRANSFERASE"/>
    <property type="match status" value="1"/>
</dbReference>
<dbReference type="NCBIfam" id="NF001080">
    <property type="entry name" value="PRK00121.2-2"/>
    <property type="match status" value="1"/>
</dbReference>
<keyword evidence="5 7" id="KW-0949">S-adenosyl-L-methionine</keyword>
<organism evidence="8 9">
    <name type="scientific">Spiroplasma ixodetis</name>
    <dbReference type="NCBI Taxonomy" id="2141"/>
    <lineage>
        <taxon>Bacteria</taxon>
        <taxon>Bacillati</taxon>
        <taxon>Mycoplasmatota</taxon>
        <taxon>Mollicutes</taxon>
        <taxon>Entomoplasmatales</taxon>
        <taxon>Spiroplasmataceae</taxon>
        <taxon>Spiroplasma</taxon>
    </lineage>
</organism>